<dbReference type="PATRIC" id="fig|312309.11.peg.2520"/>
<sequence length="156" mass="17611">MARITAEEKEQKKNQYDALIFQIFTEEGWDAVTYDRLAKELDIGKSSLQRYYPSNLFFATALQGKVFPLAIQKLDLSSKSAFIQSWLTAYHDENDHIFHEVIRMLMANIMNHGGAPATKSAIGRLIALLAQTLGEDDAKDAVITALGYTIYSYIEQ</sequence>
<accession>Q5E1W1</accession>
<dbReference type="GeneID" id="54165222"/>
<dbReference type="OrthoDB" id="6214278at2"/>
<dbReference type="Pfam" id="PF18285">
    <property type="entry name" value="LuxT_C"/>
    <property type="match status" value="1"/>
</dbReference>
<name>Q5E1W1_ALIF1</name>
<reference evidence="1 2" key="1">
    <citation type="journal article" date="2005" name="Proc. Natl. Acad. Sci. U.S.A.">
        <title>Complete genome sequence of Vibrio fischeri: a symbiotic bacterium with pathogenic congeners.</title>
        <authorList>
            <person name="Ruby E.G."/>
            <person name="Urbanowski M."/>
            <person name="Campbell J."/>
            <person name="Dunn A."/>
            <person name="Faini M."/>
            <person name="Gunsalus R."/>
            <person name="Lostroh P."/>
            <person name="Lupp C."/>
            <person name="McCann J."/>
            <person name="Millikan D."/>
            <person name="Schaefer A."/>
            <person name="Stabb E."/>
            <person name="Stevens A."/>
            <person name="Visick K."/>
            <person name="Whistler C."/>
            <person name="Greenberg E.P."/>
        </authorList>
    </citation>
    <scope>NUCLEOTIDE SEQUENCE [LARGE SCALE GENOMIC DNA]</scope>
    <source>
        <strain evidence="2">ATCC 700601 / ES114</strain>
    </source>
</reference>
<dbReference type="EMBL" id="CP000020">
    <property type="protein sequence ID" value="AAW86985.1"/>
    <property type="molecule type" value="Genomic_DNA"/>
</dbReference>
<dbReference type="InterPro" id="IPR009057">
    <property type="entry name" value="Homeodomain-like_sf"/>
</dbReference>
<dbReference type="Proteomes" id="UP000000537">
    <property type="component" value="Chromosome I"/>
</dbReference>
<dbReference type="KEGG" id="vfi:VF_2490"/>
<dbReference type="AlphaFoldDB" id="Q5E1W1"/>
<reference evidence="1 2" key="2">
    <citation type="journal article" date="2008" name="BMC Genomics">
        <title>Comparative genomics-based investigation of resequencing targets in Vibrio fischeri: focus on point miscalls and artefactual expansions.</title>
        <authorList>
            <person name="Mandel M.J."/>
            <person name="Stabb E.V."/>
            <person name="Ruby E.G."/>
        </authorList>
    </citation>
    <scope>NUCLEOTIDE SEQUENCE [LARGE SCALE GENOMIC DNA]</scope>
    <source>
        <strain evidence="2">ATCC 700601 / ES114</strain>
    </source>
</reference>
<dbReference type="SUPFAM" id="SSF46689">
    <property type="entry name" value="Homeodomain-like"/>
    <property type="match status" value="1"/>
</dbReference>
<keyword evidence="2" id="KW-1185">Reference proteome</keyword>
<dbReference type="STRING" id="312309.VF_2490"/>
<dbReference type="EnsemblBacteria" id="AAW86985">
    <property type="protein sequence ID" value="AAW86985"/>
    <property type="gene ID" value="VF_2490"/>
</dbReference>
<gene>
    <name evidence="1" type="ordered locus">VF_2490</name>
</gene>
<evidence type="ECO:0000313" key="1">
    <source>
        <dbReference type="EMBL" id="AAW86985.1"/>
    </source>
</evidence>
<dbReference type="Gene3D" id="1.10.357.10">
    <property type="entry name" value="Tetracycline Repressor, domain 2"/>
    <property type="match status" value="1"/>
</dbReference>
<dbReference type="RefSeq" id="WP_011262846.1">
    <property type="nucleotide sequence ID" value="NC_006840.2"/>
</dbReference>
<protein>
    <submittedName>
        <fullName evidence="1">Uncharacterized protein</fullName>
    </submittedName>
</protein>
<dbReference type="HOGENOM" id="CLU_141012_0_0_6"/>
<evidence type="ECO:0000313" key="2">
    <source>
        <dbReference type="Proteomes" id="UP000000537"/>
    </source>
</evidence>
<organism evidence="1 2">
    <name type="scientific">Aliivibrio fischeri (strain ATCC 700601 / ES114)</name>
    <name type="common">Vibrio fischeri</name>
    <dbReference type="NCBI Taxonomy" id="312309"/>
    <lineage>
        <taxon>Bacteria</taxon>
        <taxon>Pseudomonadati</taxon>
        <taxon>Pseudomonadota</taxon>
        <taxon>Gammaproteobacteria</taxon>
        <taxon>Vibrionales</taxon>
        <taxon>Vibrionaceae</taxon>
        <taxon>Aliivibrio</taxon>
    </lineage>
</organism>
<proteinExistence type="predicted"/>
<dbReference type="eggNOG" id="COG1309">
    <property type="taxonomic scope" value="Bacteria"/>
</dbReference>